<evidence type="ECO:0000313" key="2">
    <source>
        <dbReference type="Proteomes" id="UP000054815"/>
    </source>
</evidence>
<accession>A0A0V0XI86</accession>
<reference evidence="1 2" key="1">
    <citation type="submission" date="2015-01" db="EMBL/GenBank/DDBJ databases">
        <title>Evolution of Trichinella species and genotypes.</title>
        <authorList>
            <person name="Korhonen P.K."/>
            <person name="Edoardo P."/>
            <person name="Giuseppe L.R."/>
            <person name="Gasser R.B."/>
        </authorList>
    </citation>
    <scope>NUCLEOTIDE SEQUENCE [LARGE SCALE GENOMIC DNA]</scope>
    <source>
        <strain evidence="1">ISS141</strain>
    </source>
</reference>
<organism evidence="1 2">
    <name type="scientific">Trichinella pseudospiralis</name>
    <name type="common">Parasitic roundworm</name>
    <dbReference type="NCBI Taxonomy" id="6337"/>
    <lineage>
        <taxon>Eukaryota</taxon>
        <taxon>Metazoa</taxon>
        <taxon>Ecdysozoa</taxon>
        <taxon>Nematoda</taxon>
        <taxon>Enoplea</taxon>
        <taxon>Dorylaimia</taxon>
        <taxon>Trichinellida</taxon>
        <taxon>Trichinellidae</taxon>
        <taxon>Trichinella</taxon>
    </lineage>
</organism>
<gene>
    <name evidence="1" type="ORF">T4E_5878</name>
</gene>
<evidence type="ECO:0000313" key="1">
    <source>
        <dbReference type="EMBL" id="KRX87495.1"/>
    </source>
</evidence>
<sequence length="90" mass="10086">MHWNERKISDSLAMELACNLEFLVAMKQGSSTVQGAGLKGQQKFGLQSAVAPTVIVGSDEKRRLLNKNFFDQNLINSGRVVHLDQRSRNR</sequence>
<protein>
    <submittedName>
        <fullName evidence="1">Uncharacterized protein</fullName>
    </submittedName>
</protein>
<dbReference type="AlphaFoldDB" id="A0A0V0XI86"/>
<dbReference type="EMBL" id="JYDU01000283">
    <property type="protein sequence ID" value="KRX87495.1"/>
    <property type="molecule type" value="Genomic_DNA"/>
</dbReference>
<proteinExistence type="predicted"/>
<name>A0A0V0XI86_TRIPS</name>
<dbReference type="Proteomes" id="UP000054815">
    <property type="component" value="Unassembled WGS sequence"/>
</dbReference>
<comment type="caution">
    <text evidence="1">The sequence shown here is derived from an EMBL/GenBank/DDBJ whole genome shotgun (WGS) entry which is preliminary data.</text>
</comment>